<feature type="region of interest" description="Disordered" evidence="1">
    <location>
        <begin position="867"/>
        <end position="926"/>
    </location>
</feature>
<evidence type="ECO:0008006" key="4">
    <source>
        <dbReference type="Google" id="ProtNLM"/>
    </source>
</evidence>
<evidence type="ECO:0000256" key="1">
    <source>
        <dbReference type="SAM" id="MobiDB-lite"/>
    </source>
</evidence>
<protein>
    <recommendedName>
        <fullName evidence="4">Flo11</fullName>
    </recommendedName>
</protein>
<name>A0ABR0S5Q5_9HYPO</name>
<feature type="region of interest" description="Disordered" evidence="1">
    <location>
        <begin position="305"/>
        <end position="392"/>
    </location>
</feature>
<feature type="region of interest" description="Disordered" evidence="1">
    <location>
        <begin position="498"/>
        <end position="566"/>
    </location>
</feature>
<accession>A0ABR0S5Q5</accession>
<feature type="compositionally biased region" description="Polar residues" evidence="1">
    <location>
        <begin position="1110"/>
        <end position="1143"/>
    </location>
</feature>
<feature type="region of interest" description="Disordered" evidence="1">
    <location>
        <begin position="1209"/>
        <end position="1245"/>
    </location>
</feature>
<dbReference type="EMBL" id="JAVFKD010000016">
    <property type="protein sequence ID" value="KAK5987487.1"/>
    <property type="molecule type" value="Genomic_DNA"/>
</dbReference>
<feature type="region of interest" description="Disordered" evidence="1">
    <location>
        <begin position="1005"/>
        <end position="1148"/>
    </location>
</feature>
<feature type="compositionally biased region" description="Low complexity" evidence="1">
    <location>
        <begin position="498"/>
        <end position="508"/>
    </location>
</feature>
<feature type="compositionally biased region" description="Basic residues" evidence="1">
    <location>
        <begin position="1236"/>
        <end position="1245"/>
    </location>
</feature>
<feature type="compositionally biased region" description="Basic and acidic residues" evidence="1">
    <location>
        <begin position="914"/>
        <end position="926"/>
    </location>
</feature>
<proteinExistence type="predicted"/>
<feature type="compositionally biased region" description="Low complexity" evidence="1">
    <location>
        <begin position="735"/>
        <end position="745"/>
    </location>
</feature>
<gene>
    <name evidence="2" type="ORF">PT974_11617</name>
</gene>
<feature type="region of interest" description="Disordered" evidence="1">
    <location>
        <begin position="730"/>
        <end position="761"/>
    </location>
</feature>
<feature type="compositionally biased region" description="Acidic residues" evidence="1">
    <location>
        <begin position="1040"/>
        <end position="1051"/>
    </location>
</feature>
<sequence>MASPIPDSRPLSGFVPGRHMRTRTQSFSSDRPSVSTVSHGLLSPPLSVSPAAAFIAETAASQIITNDHDNHASTWYDQNDVESSGETALVSPSALHLVNGFLDQLLFNFLQVAKSTRLSALRPAVSEILKPKLARDIIHNADEELREYLGDADEDDYTQSGSDRDWDLELAWKRARLRCMVYSSLGDLEEEDEDMYMQQENLEIRANEDASDVISPAVAIFLTSVIEYLGELTLITAGQAACQRVRSKIEKEFRDGTRNPNERADRIAVDEMDMERVALDRTLGRLWRGWKKRIRAPAVDTLSRSFSVGPRDSVEPFGPKSPLSDSSDIKKIHDHLEDTITEDVQPKDIPLPMGDNDVDEIEVPGLVRHSDDDDEREVKKKPDDAPRPKSLDAVPTYISDIRIATLAERHPAVLTLHKRSHSLPTPNSSAFHPNMVRSKKEGKDVDASSFTQPIPKGRLPKLVTGSALARHSDGSESDDALERATYEKAEIVTSSRVSVASTSSRSASDSGRAMHVRRSSSVHSARIVDVPAPRSPAHSRPPSFDTTERSRSVSLSGSTPLVQSFTAEEPRKTKVLELGPRIVPAVTAAKSSVDRMRPVIQNATTISESEEEIDDRSAKAPVVANAVSPRSRDPMGHVPYGLQTNFRQADRKISSPKTEAITPGTKMTIIRNSNSGSAFVEEGLTDMPRKTAGHPNWQSNKNESKAMSAVERTRSNAEEEAAMPFSIVPPRQIHTSGSSGSSGTGRLKALRSSEESSSRAESVARNFEELIQSNQTISYTLTPENMRDINVKSPIEGPVVPKISRKSDELRGPPAEVNTSPSSQQRTYSTGTCGCNGFVGSSRGPQARDARVPGESMADFAEFIKSTGPPGDKGPIALRNVHVPTSPTKRGSVSRRVSTTSSLSNHSANRSRFQAREPVADPRDNSDLVDFIRQGPTAPTNGQHRIPRHVAPFRNTMDSDQFSGAIGGKAIDAMIPEIRYSQASTNFTENSMPSMQSSINSSSALLRNKGSGKASKMFEEEEAMPVRKQRRVRDPYAIDFSDEEDGYDEYDPAPRPPAKKEESLAEFLRNYEPPSEPVSQAPGKALKKKTSSPSLIGRFGRTSSKDTPDSAGSNETQSLNSRTSTNTFAANESRFVNSRTGSSKHIPLVVNMPPGYDMYGPIAGYSEQSNSSYSKPFSTAPAPRVPMKTFEPREPVALGQTADLAAFLRDSAPPPNHSLPQTPIRQEETNGISKMFSRRKKTAPL</sequence>
<feature type="compositionally biased region" description="Basic and acidic residues" evidence="1">
    <location>
        <begin position="368"/>
        <end position="390"/>
    </location>
</feature>
<feature type="compositionally biased region" description="Polar residues" evidence="1">
    <location>
        <begin position="552"/>
        <end position="566"/>
    </location>
</feature>
<feature type="compositionally biased region" description="Low complexity" evidence="1">
    <location>
        <begin position="521"/>
        <end position="543"/>
    </location>
</feature>
<feature type="region of interest" description="Disordered" evidence="1">
    <location>
        <begin position="1"/>
        <end position="33"/>
    </location>
</feature>
<feature type="compositionally biased region" description="Polar residues" evidence="1">
    <location>
        <begin position="1168"/>
        <end position="1177"/>
    </location>
</feature>
<comment type="caution">
    <text evidence="2">The sequence shown here is derived from an EMBL/GenBank/DDBJ whole genome shotgun (WGS) entry which is preliminary data.</text>
</comment>
<feature type="compositionally biased region" description="Polar residues" evidence="1">
    <location>
        <begin position="1218"/>
        <end position="1232"/>
    </location>
</feature>
<reference evidence="2 3" key="1">
    <citation type="submission" date="2024-01" db="EMBL/GenBank/DDBJ databases">
        <title>Complete genome of Cladobotryum mycophilum ATHUM6906.</title>
        <authorList>
            <person name="Christinaki A.C."/>
            <person name="Myridakis A.I."/>
            <person name="Kouvelis V.N."/>
        </authorList>
    </citation>
    <scope>NUCLEOTIDE SEQUENCE [LARGE SCALE GENOMIC DNA]</scope>
    <source>
        <strain evidence="2 3">ATHUM6906</strain>
    </source>
</reference>
<feature type="compositionally biased region" description="Polar residues" evidence="1">
    <location>
        <begin position="817"/>
        <end position="829"/>
    </location>
</feature>
<organism evidence="2 3">
    <name type="scientific">Cladobotryum mycophilum</name>
    <dbReference type="NCBI Taxonomy" id="491253"/>
    <lineage>
        <taxon>Eukaryota</taxon>
        <taxon>Fungi</taxon>
        <taxon>Dikarya</taxon>
        <taxon>Ascomycota</taxon>
        <taxon>Pezizomycotina</taxon>
        <taxon>Sordariomycetes</taxon>
        <taxon>Hypocreomycetidae</taxon>
        <taxon>Hypocreales</taxon>
        <taxon>Hypocreaceae</taxon>
        <taxon>Cladobotryum</taxon>
    </lineage>
</organism>
<feature type="region of interest" description="Disordered" evidence="1">
    <location>
        <begin position="792"/>
        <end position="829"/>
    </location>
</feature>
<keyword evidence="3" id="KW-1185">Reference proteome</keyword>
<evidence type="ECO:0000313" key="2">
    <source>
        <dbReference type="EMBL" id="KAK5987487.1"/>
    </source>
</evidence>
<feature type="compositionally biased region" description="Polar residues" evidence="1">
    <location>
        <begin position="903"/>
        <end position="912"/>
    </location>
</feature>
<feature type="compositionally biased region" description="Polar residues" evidence="1">
    <location>
        <begin position="23"/>
        <end position="33"/>
    </location>
</feature>
<feature type="region of interest" description="Disordered" evidence="1">
    <location>
        <begin position="1168"/>
        <end position="1187"/>
    </location>
</feature>
<feature type="compositionally biased region" description="Basic and acidic residues" evidence="1">
    <location>
        <begin position="327"/>
        <end position="338"/>
    </location>
</feature>
<dbReference type="Proteomes" id="UP001338125">
    <property type="component" value="Unassembled WGS sequence"/>
</dbReference>
<evidence type="ECO:0000313" key="3">
    <source>
        <dbReference type="Proteomes" id="UP001338125"/>
    </source>
</evidence>